<dbReference type="Proteomes" id="UP001185015">
    <property type="component" value="Unassembled WGS sequence"/>
</dbReference>
<comment type="caution">
    <text evidence="1">The sequence shown here is derived from an EMBL/GenBank/DDBJ whole genome shotgun (WGS) entry which is preliminary data.</text>
</comment>
<sequence>MALLVVGYVDQNTNDVEQSYPESSINEKSLIDYSIVRVEQHEIGVSIDANVLVQSNATLEEVRQLLEYFMNTRFKGYDATTIIIYNNMTSAQNSGLNFNPNDPYLVGQLNKYTRVKGELGEGKITLY</sequence>
<evidence type="ECO:0000313" key="2">
    <source>
        <dbReference type="Proteomes" id="UP001185015"/>
    </source>
</evidence>
<dbReference type="EMBL" id="JAVDQI010000012">
    <property type="protein sequence ID" value="MDR6223812.1"/>
    <property type="molecule type" value="Genomic_DNA"/>
</dbReference>
<accession>A0AA90U173</accession>
<keyword evidence="2" id="KW-1185">Reference proteome</keyword>
<evidence type="ECO:0000313" key="1">
    <source>
        <dbReference type="EMBL" id="MDR6223812.1"/>
    </source>
</evidence>
<dbReference type="RefSeq" id="WP_309741204.1">
    <property type="nucleotide sequence ID" value="NZ_JAVDQI010000012.1"/>
</dbReference>
<organism evidence="1 2">
    <name type="scientific">Methanococcoides alaskense</name>
    <dbReference type="NCBI Taxonomy" id="325778"/>
    <lineage>
        <taxon>Archaea</taxon>
        <taxon>Methanobacteriati</taxon>
        <taxon>Methanobacteriota</taxon>
        <taxon>Stenosarchaea group</taxon>
        <taxon>Methanomicrobia</taxon>
        <taxon>Methanosarcinales</taxon>
        <taxon>Methanosarcinaceae</taxon>
        <taxon>Methanococcoides</taxon>
    </lineage>
</organism>
<reference evidence="1 2" key="1">
    <citation type="submission" date="2023-07" db="EMBL/GenBank/DDBJ databases">
        <title>Genomic Encyclopedia of Type Strains, Phase IV (KMG-IV): sequencing the most valuable type-strain genomes for metagenomic binning, comparative biology and taxonomic classification.</title>
        <authorList>
            <person name="Goeker M."/>
        </authorList>
    </citation>
    <scope>NUCLEOTIDE SEQUENCE [LARGE SCALE GENOMIC DNA]</scope>
    <source>
        <strain evidence="1 2">DSM 17273</strain>
    </source>
</reference>
<proteinExistence type="predicted"/>
<dbReference type="AlphaFoldDB" id="A0AA90U173"/>
<gene>
    <name evidence="1" type="ORF">J2750_002289</name>
</gene>
<protein>
    <submittedName>
        <fullName evidence="1">Uncharacterized protein</fullName>
    </submittedName>
</protein>
<name>A0AA90U173_9EURY</name>